<protein>
    <submittedName>
        <fullName evidence="1">Uncharacterized protein</fullName>
    </submittedName>
</protein>
<evidence type="ECO:0000313" key="1">
    <source>
        <dbReference type="EnsemblMetazoa" id="AMIN014112-PA"/>
    </source>
</evidence>
<name>A0A182WN05_9DIPT</name>
<reference evidence="2" key="1">
    <citation type="submission" date="2013-03" db="EMBL/GenBank/DDBJ databases">
        <title>The Genome Sequence of Anopheles minimus MINIMUS1.</title>
        <authorList>
            <consortium name="The Broad Institute Genomics Platform"/>
            <person name="Neafsey D.E."/>
            <person name="Walton C."/>
            <person name="Walker B."/>
            <person name="Young S.K."/>
            <person name="Zeng Q."/>
            <person name="Gargeya S."/>
            <person name="Fitzgerald M."/>
            <person name="Haas B."/>
            <person name="Abouelleil A."/>
            <person name="Allen A.W."/>
            <person name="Alvarado L."/>
            <person name="Arachchi H.M."/>
            <person name="Berlin A.M."/>
            <person name="Chapman S.B."/>
            <person name="Gainer-Dewar J."/>
            <person name="Goldberg J."/>
            <person name="Griggs A."/>
            <person name="Gujja S."/>
            <person name="Hansen M."/>
            <person name="Howarth C."/>
            <person name="Imamovic A."/>
            <person name="Ireland A."/>
            <person name="Larimer J."/>
            <person name="McCowan C."/>
            <person name="Murphy C."/>
            <person name="Pearson M."/>
            <person name="Poon T.W."/>
            <person name="Priest M."/>
            <person name="Roberts A."/>
            <person name="Saif S."/>
            <person name="Shea T."/>
            <person name="Sisk P."/>
            <person name="Sykes S."/>
            <person name="Wortman J."/>
            <person name="Nusbaum C."/>
            <person name="Birren B."/>
        </authorList>
    </citation>
    <scope>NUCLEOTIDE SEQUENCE [LARGE SCALE GENOMIC DNA]</scope>
    <source>
        <strain evidence="2">MINIMUS1</strain>
    </source>
</reference>
<dbReference type="Proteomes" id="UP000075920">
    <property type="component" value="Unassembled WGS sequence"/>
</dbReference>
<dbReference type="VEuPathDB" id="VectorBase:AMIN014112"/>
<organism evidence="1 2">
    <name type="scientific">Anopheles minimus</name>
    <dbReference type="NCBI Taxonomy" id="112268"/>
    <lineage>
        <taxon>Eukaryota</taxon>
        <taxon>Metazoa</taxon>
        <taxon>Ecdysozoa</taxon>
        <taxon>Arthropoda</taxon>
        <taxon>Hexapoda</taxon>
        <taxon>Insecta</taxon>
        <taxon>Pterygota</taxon>
        <taxon>Neoptera</taxon>
        <taxon>Endopterygota</taxon>
        <taxon>Diptera</taxon>
        <taxon>Nematocera</taxon>
        <taxon>Culicoidea</taxon>
        <taxon>Culicidae</taxon>
        <taxon>Anophelinae</taxon>
        <taxon>Anopheles</taxon>
    </lineage>
</organism>
<dbReference type="AlphaFoldDB" id="A0A182WN05"/>
<sequence>MKLSPISSAQALHNLAIWTQMVPEQNEKQISRTGKCESRF</sequence>
<reference evidence="1" key="2">
    <citation type="submission" date="2020-05" db="UniProtKB">
        <authorList>
            <consortium name="EnsemblMetazoa"/>
        </authorList>
    </citation>
    <scope>IDENTIFICATION</scope>
    <source>
        <strain evidence="1">MINIMUS1</strain>
    </source>
</reference>
<evidence type="ECO:0000313" key="2">
    <source>
        <dbReference type="Proteomes" id="UP000075920"/>
    </source>
</evidence>
<dbReference type="EnsemblMetazoa" id="AMIN014112-RA">
    <property type="protein sequence ID" value="AMIN014112-PA"/>
    <property type="gene ID" value="AMIN014112"/>
</dbReference>
<proteinExistence type="predicted"/>
<accession>A0A182WN05</accession>
<keyword evidence="2" id="KW-1185">Reference proteome</keyword>